<gene>
    <name evidence="1" type="ORF">MRATA1EN22A_LOCUS27104</name>
</gene>
<reference evidence="1" key="2">
    <citation type="submission" date="2025-03" db="EMBL/GenBank/DDBJ databases">
        <authorList>
            <consortium name="ELIXIR-Norway"/>
            <consortium name="Elixir Norway"/>
        </authorList>
    </citation>
    <scope>NUCLEOTIDE SEQUENCE</scope>
</reference>
<accession>A0AC60A5D3</accession>
<dbReference type="EMBL" id="OX596092">
    <property type="protein sequence ID" value="CAN0560939.1"/>
    <property type="molecule type" value="Genomic_DNA"/>
</dbReference>
<protein>
    <submittedName>
        <fullName evidence="1">Uncharacterized protein</fullName>
    </submittedName>
</protein>
<sequence>MFNEPPSKYLLYENIPIWEEDLTEDVGVCVQLLNHVQLCNPVDCSPPGSSVHGILQAKMLEGVAISSSRESFCSRNRTLHWQVDSSPLSNLGSPFEKTEVSLIMQSARPQRTVSPLSAVTILQNVPAVSLMPHRASDRQRNWFC</sequence>
<organism evidence="1 2">
    <name type="scientific">Rangifer tarandus platyrhynchus</name>
    <name type="common">Svalbard reindeer</name>
    <dbReference type="NCBI Taxonomy" id="3082113"/>
    <lineage>
        <taxon>Eukaryota</taxon>
        <taxon>Metazoa</taxon>
        <taxon>Chordata</taxon>
        <taxon>Craniata</taxon>
        <taxon>Vertebrata</taxon>
        <taxon>Euteleostomi</taxon>
        <taxon>Mammalia</taxon>
        <taxon>Eutheria</taxon>
        <taxon>Laurasiatheria</taxon>
        <taxon>Artiodactyla</taxon>
        <taxon>Ruminantia</taxon>
        <taxon>Pecora</taxon>
        <taxon>Cervidae</taxon>
        <taxon>Odocoileinae</taxon>
        <taxon>Rangifer</taxon>
    </lineage>
</organism>
<reference evidence="1" key="1">
    <citation type="submission" date="2023-05" db="EMBL/GenBank/DDBJ databases">
        <authorList>
            <consortium name="ELIXIR-Norway"/>
        </authorList>
    </citation>
    <scope>NUCLEOTIDE SEQUENCE</scope>
</reference>
<name>A0AC60A5D3_RANTA</name>
<dbReference type="Proteomes" id="UP001162501">
    <property type="component" value="Chromosome 8"/>
</dbReference>
<evidence type="ECO:0000313" key="1">
    <source>
        <dbReference type="EMBL" id="CAN0560939.1"/>
    </source>
</evidence>
<proteinExistence type="predicted"/>
<evidence type="ECO:0000313" key="2">
    <source>
        <dbReference type="Proteomes" id="UP001162501"/>
    </source>
</evidence>